<dbReference type="Gene3D" id="3.60.15.10">
    <property type="entry name" value="Ribonuclease Z/Hydroxyacylglutathione hydrolase-like"/>
    <property type="match status" value="1"/>
</dbReference>
<evidence type="ECO:0000259" key="2">
    <source>
        <dbReference type="SMART" id="SM00849"/>
    </source>
</evidence>
<dbReference type="InterPro" id="IPR036866">
    <property type="entry name" value="RibonucZ/Hydroxyglut_hydro"/>
</dbReference>
<dbReference type="EMBL" id="PIPQ01000014">
    <property type="protein sequence ID" value="RUO37110.1"/>
    <property type="molecule type" value="Genomic_DNA"/>
</dbReference>
<dbReference type="Pfam" id="PF10996">
    <property type="entry name" value="Beta-Casp"/>
    <property type="match status" value="1"/>
</dbReference>
<name>A0A432WTK7_9GAMM</name>
<evidence type="ECO:0000313" key="5">
    <source>
        <dbReference type="Proteomes" id="UP000286976"/>
    </source>
</evidence>
<dbReference type="InterPro" id="IPR050698">
    <property type="entry name" value="MBL"/>
</dbReference>
<evidence type="ECO:0000259" key="3">
    <source>
        <dbReference type="SMART" id="SM01027"/>
    </source>
</evidence>
<dbReference type="GO" id="GO:0004521">
    <property type="term" value="F:RNA endonuclease activity"/>
    <property type="evidence" value="ECO:0007669"/>
    <property type="project" value="TreeGrafter"/>
</dbReference>
<comment type="caution">
    <text evidence="4">The sequence shown here is derived from an EMBL/GenBank/DDBJ whole genome shotgun (WGS) entry which is preliminary data.</text>
</comment>
<dbReference type="SMART" id="SM00849">
    <property type="entry name" value="Lactamase_B"/>
    <property type="match status" value="1"/>
</dbReference>
<dbReference type="Pfam" id="PF00753">
    <property type="entry name" value="Lactamase_B"/>
    <property type="match status" value="1"/>
</dbReference>
<accession>A0A432WTK7</accession>
<dbReference type="AlphaFoldDB" id="A0A432WTK7"/>
<dbReference type="InterPro" id="IPR022712">
    <property type="entry name" value="Beta_Casp"/>
</dbReference>
<dbReference type="CDD" id="cd16295">
    <property type="entry name" value="TTHA0252-CPSF-like_MBL-fold"/>
    <property type="match status" value="1"/>
</dbReference>
<dbReference type="Pfam" id="PF07521">
    <property type="entry name" value="RMMBL"/>
    <property type="match status" value="1"/>
</dbReference>
<dbReference type="PANTHER" id="PTHR11203">
    <property type="entry name" value="CLEAVAGE AND POLYADENYLATION SPECIFICITY FACTOR FAMILY MEMBER"/>
    <property type="match status" value="1"/>
</dbReference>
<evidence type="ECO:0000313" key="4">
    <source>
        <dbReference type="EMBL" id="RUO37110.1"/>
    </source>
</evidence>
<dbReference type="GO" id="GO:0016787">
    <property type="term" value="F:hydrolase activity"/>
    <property type="evidence" value="ECO:0007669"/>
    <property type="project" value="UniProtKB-KW"/>
</dbReference>
<dbReference type="Gene3D" id="3.40.50.10890">
    <property type="match status" value="1"/>
</dbReference>
<dbReference type="InterPro" id="IPR011108">
    <property type="entry name" value="RMMBL"/>
</dbReference>
<feature type="domain" description="Metallo-beta-lactamase" evidence="2">
    <location>
        <begin position="13"/>
        <end position="266"/>
    </location>
</feature>
<proteinExistence type="predicted"/>
<dbReference type="PANTHER" id="PTHR11203:SF37">
    <property type="entry name" value="INTEGRATOR COMPLEX SUBUNIT 11"/>
    <property type="match status" value="1"/>
</dbReference>
<dbReference type="SUPFAM" id="SSF56281">
    <property type="entry name" value="Metallo-hydrolase/oxidoreductase"/>
    <property type="match status" value="1"/>
</dbReference>
<feature type="domain" description="Beta-Casp" evidence="3">
    <location>
        <begin position="271"/>
        <end position="403"/>
    </location>
</feature>
<sequence length="482" mass="53652">MSFLHHGAREGVTGSCHELRLASGKSLLVDIGLFQGAETSGDTAHSAGRADANHHEIKFPIEQVEALIITHCHIDHVGRLPWLLIDGFRKPIYCTKATAHLLPMVIEDALKVGMTRNKRLIEGVLKLLDTLLVPIAYDTDFVIDTLGVTGRFKQAGHILGSAFVEVDVPNDKPVRHALHDGNHGAAYGSAVPTGDTPVRVVFSGDLGCKNSPLLPDPAPLSRADYLILESTYGDKNHENRTERQERLRQVIERCVADQGTVLIPAFSIGRTQELLYELEDIMHHHTSGIWKDMVVIVDSPMAAQFTSKYRQLKRLWDKEATRRLKQQRHPLNFKRLHTVNSHSEHERIVRYLQQTGTPCIVIAASGMCTGGRMVNYLKALLPDPRTDVLFVGYQAKGTPGRDIQHYGPRGGYVDLDGQRIWIKAQVHTLGGYSAHADQQELMEFVATAEHIGQIRLVHGEAHAKEALATKLRERFDCEVVIP</sequence>
<evidence type="ECO:0000256" key="1">
    <source>
        <dbReference type="ARBA" id="ARBA00022801"/>
    </source>
</evidence>
<protein>
    <submittedName>
        <fullName evidence="4">MBL fold hydrolase</fullName>
    </submittedName>
</protein>
<gene>
    <name evidence="4" type="ORF">CWE15_11600</name>
</gene>
<organism evidence="4 5">
    <name type="scientific">Aliidiomarina taiwanensis</name>
    <dbReference type="NCBI Taxonomy" id="946228"/>
    <lineage>
        <taxon>Bacteria</taxon>
        <taxon>Pseudomonadati</taxon>
        <taxon>Pseudomonadota</taxon>
        <taxon>Gammaproteobacteria</taxon>
        <taxon>Alteromonadales</taxon>
        <taxon>Idiomarinaceae</taxon>
        <taxon>Aliidiomarina</taxon>
    </lineage>
</organism>
<dbReference type="InterPro" id="IPR001279">
    <property type="entry name" value="Metallo-B-lactamas"/>
</dbReference>
<dbReference type="OrthoDB" id="9803916at2"/>
<dbReference type="SMART" id="SM01027">
    <property type="entry name" value="Beta-Casp"/>
    <property type="match status" value="1"/>
</dbReference>
<reference evidence="4 5" key="1">
    <citation type="journal article" date="2011" name="Front. Microbiol.">
        <title>Genomic signatures of strain selection and enhancement in Bacillus atrophaeus var. globigii, a historical biowarfare simulant.</title>
        <authorList>
            <person name="Gibbons H.S."/>
            <person name="Broomall S.M."/>
            <person name="McNew L.A."/>
            <person name="Daligault H."/>
            <person name="Chapman C."/>
            <person name="Bruce D."/>
            <person name="Karavis M."/>
            <person name="Krepps M."/>
            <person name="McGregor P.A."/>
            <person name="Hong C."/>
            <person name="Park K.H."/>
            <person name="Akmal A."/>
            <person name="Feldman A."/>
            <person name="Lin J.S."/>
            <person name="Chang W.E."/>
            <person name="Higgs B.W."/>
            <person name="Demirev P."/>
            <person name="Lindquist J."/>
            <person name="Liem A."/>
            <person name="Fochler E."/>
            <person name="Read T.D."/>
            <person name="Tapia R."/>
            <person name="Johnson S."/>
            <person name="Bishop-Lilly K.A."/>
            <person name="Detter C."/>
            <person name="Han C."/>
            <person name="Sozhamannan S."/>
            <person name="Rosenzweig C.N."/>
            <person name="Skowronski E.W."/>
        </authorList>
    </citation>
    <scope>NUCLEOTIDE SEQUENCE [LARGE SCALE GENOMIC DNA]</scope>
    <source>
        <strain evidence="4 5">AIT1</strain>
    </source>
</reference>
<dbReference type="RefSeq" id="WP_126758243.1">
    <property type="nucleotide sequence ID" value="NZ_PIPQ01000014.1"/>
</dbReference>
<keyword evidence="1 4" id="KW-0378">Hydrolase</keyword>
<keyword evidence="5" id="KW-1185">Reference proteome</keyword>
<dbReference type="Proteomes" id="UP000286976">
    <property type="component" value="Unassembled WGS sequence"/>
</dbReference>